<feature type="coiled-coil region" evidence="13">
    <location>
        <begin position="199"/>
        <end position="231"/>
    </location>
</feature>
<dbReference type="SUPFAM" id="SSF52172">
    <property type="entry name" value="CheY-like"/>
    <property type="match status" value="1"/>
</dbReference>
<evidence type="ECO:0000256" key="1">
    <source>
        <dbReference type="ARBA" id="ARBA00000085"/>
    </source>
</evidence>
<reference evidence="17 18" key="1">
    <citation type="submission" date="2017-06" db="EMBL/GenBank/DDBJ databases">
        <authorList>
            <person name="Kim H.J."/>
            <person name="Triplett B.A."/>
        </authorList>
    </citation>
    <scope>NUCLEOTIDE SEQUENCE [LARGE SCALE GENOMIC DNA]</scope>
    <source>
        <strain evidence="17 18">DSM 19307</strain>
    </source>
</reference>
<evidence type="ECO:0000256" key="9">
    <source>
        <dbReference type="ARBA" id="ARBA00022840"/>
    </source>
</evidence>
<organism evidence="17 18">
    <name type="scientific">Ekhidna lutea</name>
    <dbReference type="NCBI Taxonomy" id="447679"/>
    <lineage>
        <taxon>Bacteria</taxon>
        <taxon>Pseudomonadati</taxon>
        <taxon>Bacteroidota</taxon>
        <taxon>Cytophagia</taxon>
        <taxon>Cytophagales</taxon>
        <taxon>Reichenbachiellaceae</taxon>
        <taxon>Ekhidna</taxon>
    </lineage>
</organism>
<dbReference type="PROSITE" id="PS50110">
    <property type="entry name" value="RESPONSE_REGULATORY"/>
    <property type="match status" value="1"/>
</dbReference>
<feature type="domain" description="Response regulatory" evidence="16">
    <location>
        <begin position="477"/>
        <end position="596"/>
    </location>
</feature>
<feature type="transmembrane region" description="Helical" evidence="14">
    <location>
        <begin position="142"/>
        <end position="160"/>
    </location>
</feature>
<evidence type="ECO:0000313" key="18">
    <source>
        <dbReference type="Proteomes" id="UP000198393"/>
    </source>
</evidence>
<keyword evidence="9" id="KW-0067">ATP-binding</keyword>
<comment type="subcellular location">
    <subcellularLocation>
        <location evidence="2">Membrane</location>
    </subcellularLocation>
</comment>
<evidence type="ECO:0000256" key="3">
    <source>
        <dbReference type="ARBA" id="ARBA00012438"/>
    </source>
</evidence>
<dbReference type="InterPro" id="IPR001789">
    <property type="entry name" value="Sig_transdc_resp-reg_receiver"/>
</dbReference>
<keyword evidence="10 14" id="KW-1133">Transmembrane helix</keyword>
<evidence type="ECO:0000256" key="12">
    <source>
        <dbReference type="PROSITE-ProRule" id="PRU00169"/>
    </source>
</evidence>
<dbReference type="Pfam" id="PF00512">
    <property type="entry name" value="HisKA"/>
    <property type="match status" value="1"/>
</dbReference>
<dbReference type="GO" id="GO:0000155">
    <property type="term" value="F:phosphorelay sensor kinase activity"/>
    <property type="evidence" value="ECO:0007669"/>
    <property type="project" value="InterPro"/>
</dbReference>
<accession>A0A239JFB5</accession>
<dbReference type="InterPro" id="IPR036097">
    <property type="entry name" value="HisK_dim/P_sf"/>
</dbReference>
<feature type="modified residue" description="4-aspartylphosphate" evidence="12">
    <location>
        <position position="527"/>
    </location>
</feature>
<dbReference type="InterPro" id="IPR003594">
    <property type="entry name" value="HATPase_dom"/>
</dbReference>
<keyword evidence="5" id="KW-0808">Transferase</keyword>
<dbReference type="CDD" id="cd16922">
    <property type="entry name" value="HATPase_EvgS-ArcB-TorS-like"/>
    <property type="match status" value="1"/>
</dbReference>
<feature type="domain" description="Histidine kinase" evidence="15">
    <location>
        <begin position="236"/>
        <end position="456"/>
    </location>
</feature>
<evidence type="ECO:0000256" key="13">
    <source>
        <dbReference type="SAM" id="Coils"/>
    </source>
</evidence>
<dbReference type="EC" id="2.7.13.3" evidence="3"/>
<dbReference type="SUPFAM" id="SSF55874">
    <property type="entry name" value="ATPase domain of HSP90 chaperone/DNA topoisomerase II/histidine kinase"/>
    <property type="match status" value="1"/>
</dbReference>
<dbReference type="EMBL" id="FZPD01000003">
    <property type="protein sequence ID" value="SNT04108.1"/>
    <property type="molecule type" value="Genomic_DNA"/>
</dbReference>
<dbReference type="PANTHER" id="PTHR45339:SF5">
    <property type="entry name" value="HISTIDINE KINASE"/>
    <property type="match status" value="1"/>
</dbReference>
<dbReference type="GO" id="GO:0005524">
    <property type="term" value="F:ATP binding"/>
    <property type="evidence" value="ECO:0007669"/>
    <property type="project" value="UniProtKB-KW"/>
</dbReference>
<name>A0A239JFB5_EKHLU</name>
<evidence type="ECO:0000313" key="17">
    <source>
        <dbReference type="EMBL" id="SNT04108.1"/>
    </source>
</evidence>
<evidence type="ECO:0000256" key="5">
    <source>
        <dbReference type="ARBA" id="ARBA00022679"/>
    </source>
</evidence>
<dbReference type="Proteomes" id="UP000198393">
    <property type="component" value="Unassembled WGS sequence"/>
</dbReference>
<evidence type="ECO:0000256" key="10">
    <source>
        <dbReference type="ARBA" id="ARBA00022989"/>
    </source>
</evidence>
<keyword evidence="13" id="KW-0175">Coiled coil</keyword>
<keyword evidence="11 14" id="KW-0472">Membrane</keyword>
<feature type="transmembrane region" description="Helical" evidence="14">
    <location>
        <begin position="98"/>
        <end position="114"/>
    </location>
</feature>
<dbReference type="InterPro" id="IPR003661">
    <property type="entry name" value="HisK_dim/P_dom"/>
</dbReference>
<proteinExistence type="predicted"/>
<comment type="catalytic activity">
    <reaction evidence="1">
        <text>ATP + protein L-histidine = ADP + protein N-phospho-L-histidine.</text>
        <dbReference type="EC" id="2.7.13.3"/>
    </reaction>
</comment>
<sequence>MLLISPLISLNSLYSECQLLSFHIKHILPTTDRSLKIELRLFEIILILTVSVFLFWSVYGFIIGYEYFVQTVYTTGIFIYLVLYILQKKGIGFRKLSLTYYYLALLLIGISWFPSGGLKAAIPTFLGLVYLSGLLVLPLKDYLVFIIVTFGMVLGLILYEIKYPDAPAPYLSEELLIQDIAISTLTSLVIMGICLFIFKRTYIDDRRLLRKNNKELEKEKLKAESADQAKTTFLATISHEMRTPLNGIVGMTELLTKTDLNKEQQELVESLGYSSNILHGLISNVLDITIIEAGKLELHMSSFSSQKEFNALWRVFEKKINVNPDVKLHLEVDDLLPEYLSGDLPRIRQVLVNLLNNAIKFTIKGSITISISVVGQAGDVVSVKFSIKDTGTGISLDKQAHLFETFYKSSEEADYEGTGLGLPIVDKLVRLMGGTIDFKSEPQKGSEFSFILPLGVAKKEDLEGFEKIVVPGLSDLKILIVEDVEINRLVAQKMLKTLGITHIEMAINGTEGVQKASKQFYDIILMDLQMPDISGFEASRQISSVYETENQKPIIIALTANAMKNSMEECSEAGMSDYILKPIKSETLKQVLMKYMNY</sequence>
<evidence type="ECO:0000259" key="16">
    <source>
        <dbReference type="PROSITE" id="PS50110"/>
    </source>
</evidence>
<dbReference type="Gene3D" id="3.30.565.10">
    <property type="entry name" value="Histidine kinase-like ATPase, C-terminal domain"/>
    <property type="match status" value="1"/>
</dbReference>
<feature type="transmembrane region" description="Helical" evidence="14">
    <location>
        <begin position="41"/>
        <end position="62"/>
    </location>
</feature>
<evidence type="ECO:0000259" key="15">
    <source>
        <dbReference type="PROSITE" id="PS50109"/>
    </source>
</evidence>
<feature type="transmembrane region" description="Helical" evidence="14">
    <location>
        <begin position="68"/>
        <end position="86"/>
    </location>
</feature>
<evidence type="ECO:0000256" key="2">
    <source>
        <dbReference type="ARBA" id="ARBA00004370"/>
    </source>
</evidence>
<gene>
    <name evidence="17" type="ORF">SAMN05421640_2124</name>
</gene>
<evidence type="ECO:0000256" key="7">
    <source>
        <dbReference type="ARBA" id="ARBA00022741"/>
    </source>
</evidence>
<dbReference type="PRINTS" id="PR00344">
    <property type="entry name" value="BCTRLSENSOR"/>
</dbReference>
<dbReference type="InterPro" id="IPR036890">
    <property type="entry name" value="HATPase_C_sf"/>
</dbReference>
<dbReference type="CDD" id="cd17546">
    <property type="entry name" value="REC_hyHK_CKI1_RcsC-like"/>
    <property type="match status" value="1"/>
</dbReference>
<feature type="transmembrane region" description="Helical" evidence="14">
    <location>
        <begin position="180"/>
        <end position="198"/>
    </location>
</feature>
<keyword evidence="7" id="KW-0547">Nucleotide-binding</keyword>
<evidence type="ECO:0000256" key="4">
    <source>
        <dbReference type="ARBA" id="ARBA00022553"/>
    </source>
</evidence>
<dbReference type="SMART" id="SM00388">
    <property type="entry name" value="HisKA"/>
    <property type="match status" value="1"/>
</dbReference>
<dbReference type="GO" id="GO:0016020">
    <property type="term" value="C:membrane"/>
    <property type="evidence" value="ECO:0007669"/>
    <property type="project" value="UniProtKB-SubCell"/>
</dbReference>
<evidence type="ECO:0000256" key="11">
    <source>
        <dbReference type="ARBA" id="ARBA00023136"/>
    </source>
</evidence>
<evidence type="ECO:0000256" key="6">
    <source>
        <dbReference type="ARBA" id="ARBA00022692"/>
    </source>
</evidence>
<protein>
    <recommendedName>
        <fullName evidence="3">histidine kinase</fullName>
        <ecNumber evidence="3">2.7.13.3</ecNumber>
    </recommendedName>
</protein>
<keyword evidence="4 12" id="KW-0597">Phosphoprotein</keyword>
<dbReference type="FunFam" id="3.30.565.10:FF:000010">
    <property type="entry name" value="Sensor histidine kinase RcsC"/>
    <property type="match status" value="1"/>
</dbReference>
<dbReference type="PANTHER" id="PTHR45339">
    <property type="entry name" value="HYBRID SIGNAL TRANSDUCTION HISTIDINE KINASE J"/>
    <property type="match status" value="1"/>
</dbReference>
<dbReference type="CDD" id="cd00082">
    <property type="entry name" value="HisKA"/>
    <property type="match status" value="1"/>
</dbReference>
<dbReference type="SMART" id="SM00448">
    <property type="entry name" value="REC"/>
    <property type="match status" value="1"/>
</dbReference>
<dbReference type="Gene3D" id="3.40.50.2300">
    <property type="match status" value="1"/>
</dbReference>
<dbReference type="Pfam" id="PF00072">
    <property type="entry name" value="Response_reg"/>
    <property type="match status" value="1"/>
</dbReference>
<keyword evidence="6 14" id="KW-0812">Transmembrane</keyword>
<evidence type="ECO:0000256" key="14">
    <source>
        <dbReference type="SAM" id="Phobius"/>
    </source>
</evidence>
<dbReference type="InterPro" id="IPR005467">
    <property type="entry name" value="His_kinase_dom"/>
</dbReference>
<dbReference type="SMART" id="SM00387">
    <property type="entry name" value="HATPase_c"/>
    <property type="match status" value="1"/>
</dbReference>
<dbReference type="Pfam" id="PF02518">
    <property type="entry name" value="HATPase_c"/>
    <property type="match status" value="1"/>
</dbReference>
<dbReference type="FunFam" id="1.10.287.130:FF:000004">
    <property type="entry name" value="Ethylene receptor 1"/>
    <property type="match status" value="1"/>
</dbReference>
<dbReference type="PROSITE" id="PS50109">
    <property type="entry name" value="HIS_KIN"/>
    <property type="match status" value="1"/>
</dbReference>
<dbReference type="InterPro" id="IPR011006">
    <property type="entry name" value="CheY-like_superfamily"/>
</dbReference>
<dbReference type="InterPro" id="IPR004358">
    <property type="entry name" value="Sig_transdc_His_kin-like_C"/>
</dbReference>
<dbReference type="Gene3D" id="1.10.287.130">
    <property type="match status" value="1"/>
</dbReference>
<dbReference type="SUPFAM" id="SSF47384">
    <property type="entry name" value="Homodimeric domain of signal transducing histidine kinase"/>
    <property type="match status" value="1"/>
</dbReference>
<keyword evidence="18" id="KW-1185">Reference proteome</keyword>
<keyword evidence="8 17" id="KW-0418">Kinase</keyword>
<dbReference type="AlphaFoldDB" id="A0A239JFB5"/>
<feature type="transmembrane region" description="Helical" evidence="14">
    <location>
        <begin position="120"/>
        <end position="137"/>
    </location>
</feature>
<evidence type="ECO:0000256" key="8">
    <source>
        <dbReference type="ARBA" id="ARBA00022777"/>
    </source>
</evidence>